<organism evidence="8 9">
    <name type="scientific">Neisseria shayeganii</name>
    <dbReference type="NCBI Taxonomy" id="607712"/>
    <lineage>
        <taxon>Bacteria</taxon>
        <taxon>Pseudomonadati</taxon>
        <taxon>Pseudomonadota</taxon>
        <taxon>Betaproteobacteria</taxon>
        <taxon>Neisseriales</taxon>
        <taxon>Neisseriaceae</taxon>
        <taxon>Neisseria</taxon>
    </lineage>
</organism>
<dbReference type="AlphaFoldDB" id="A0A7D7SFP2"/>
<sequence length="314" mass="33897">MKRIFVLYTGGTIGMRQTPNGLTPDTALVETALTPFGRHARFHWHVCQPLIDSSALSPAHWIEWLQILEHALPRCDGILLLHGTDTLAYTANLLALAFDNQHKPVVLTGSQQPYSQTGSDAPHNLHTAVSTLLRPDVHETLIAFNGQLFPAVGSSKCSTETAAGFHNPHFGSWQPGRSAVSLGPLPRQFDPNICVGHHWLVPGCNSAMTAHSLSHFPQQAAVLHSYGHGNAPADEALLAAVRRFTREHLLLNISQVPHGRADSSYAQSSPLTAAGALAGGRCNTETATVLMMLAAANRWQPADLLQALDRLGLR</sequence>
<dbReference type="SUPFAM" id="SSF53774">
    <property type="entry name" value="Glutaminase/Asparaginase"/>
    <property type="match status" value="1"/>
</dbReference>
<evidence type="ECO:0000313" key="9">
    <source>
        <dbReference type="Proteomes" id="UP000514752"/>
    </source>
</evidence>
<evidence type="ECO:0000256" key="4">
    <source>
        <dbReference type="PROSITE-ProRule" id="PRU10099"/>
    </source>
</evidence>
<dbReference type="PANTHER" id="PTHR11707:SF28">
    <property type="entry name" value="60 KDA LYSOPHOSPHOLIPASE"/>
    <property type="match status" value="1"/>
</dbReference>
<dbReference type="Proteomes" id="UP000514752">
    <property type="component" value="Chromosome"/>
</dbReference>
<evidence type="ECO:0000259" key="6">
    <source>
        <dbReference type="Pfam" id="PF00710"/>
    </source>
</evidence>
<dbReference type="Pfam" id="PF17763">
    <property type="entry name" value="Asparaginase_C"/>
    <property type="match status" value="1"/>
</dbReference>
<dbReference type="InterPro" id="IPR027475">
    <property type="entry name" value="Asparaginase/glutaminase_AS2"/>
</dbReference>
<dbReference type="InterPro" id="IPR040919">
    <property type="entry name" value="Asparaginase_C"/>
</dbReference>
<evidence type="ECO:0000256" key="1">
    <source>
        <dbReference type="ARBA" id="ARBA00010518"/>
    </source>
</evidence>
<dbReference type="EMBL" id="CP059567">
    <property type="protein sequence ID" value="QMT39709.1"/>
    <property type="molecule type" value="Genomic_DNA"/>
</dbReference>
<dbReference type="PROSITE" id="PS00917">
    <property type="entry name" value="ASN_GLN_ASE_2"/>
    <property type="match status" value="1"/>
</dbReference>
<dbReference type="SFLD" id="SFLDS00057">
    <property type="entry name" value="Glutaminase/Asparaginase"/>
    <property type="match status" value="1"/>
</dbReference>
<dbReference type="InterPro" id="IPR041725">
    <property type="entry name" value="L-asparaginase_I"/>
</dbReference>
<dbReference type="CDD" id="cd08963">
    <property type="entry name" value="L-asparaginase_I"/>
    <property type="match status" value="1"/>
</dbReference>
<dbReference type="InterPro" id="IPR036152">
    <property type="entry name" value="Asp/glu_Ase-like_sf"/>
</dbReference>
<dbReference type="PIRSF" id="PIRSF001220">
    <property type="entry name" value="L-ASNase_gatD"/>
    <property type="match status" value="1"/>
</dbReference>
<proteinExistence type="inferred from homology"/>
<dbReference type="KEGG" id="nsg:H3L94_07460"/>
<feature type="active site" description="O-isoaspartyl threonine intermediate" evidence="2">
    <location>
        <position position="12"/>
    </location>
</feature>
<protein>
    <submittedName>
        <fullName evidence="8">Asparaginase</fullName>
    </submittedName>
</protein>
<dbReference type="Pfam" id="PF00710">
    <property type="entry name" value="Asparaginase"/>
    <property type="match status" value="1"/>
</dbReference>
<feature type="binding site" evidence="3">
    <location>
        <begin position="84"/>
        <end position="85"/>
    </location>
    <ligand>
        <name>substrate</name>
    </ligand>
</feature>
<name>A0A7D7SFP2_9NEIS</name>
<dbReference type="PROSITE" id="PS00144">
    <property type="entry name" value="ASN_GLN_ASE_1"/>
    <property type="match status" value="1"/>
</dbReference>
<evidence type="ECO:0000313" key="8">
    <source>
        <dbReference type="EMBL" id="QMT39709.1"/>
    </source>
</evidence>
<dbReference type="GO" id="GO:0004067">
    <property type="term" value="F:asparaginase activity"/>
    <property type="evidence" value="ECO:0007669"/>
    <property type="project" value="UniProtKB-UniRule"/>
</dbReference>
<dbReference type="Gene3D" id="3.40.50.1170">
    <property type="entry name" value="L-asparaginase, N-terminal domain"/>
    <property type="match status" value="1"/>
</dbReference>
<dbReference type="GO" id="GO:0006520">
    <property type="term" value="P:amino acid metabolic process"/>
    <property type="evidence" value="ECO:0007669"/>
    <property type="project" value="InterPro"/>
</dbReference>
<reference evidence="8 9" key="1">
    <citation type="submission" date="2020-07" db="EMBL/GenBank/DDBJ databases">
        <title>Genomic diversity of species in the Neisseriaceae family.</title>
        <authorList>
            <person name="Vincent A.T."/>
            <person name="Bernet E."/>
            <person name="Veyrier F.J."/>
        </authorList>
    </citation>
    <scope>NUCLEOTIDE SEQUENCE [LARGE SCALE GENOMIC DNA]</scope>
    <source>
        <strain evidence="8 9">DSM 22244</strain>
    </source>
</reference>
<accession>A0A7D7SFP2</accession>
<feature type="binding site" evidence="3">
    <location>
        <position position="53"/>
    </location>
    <ligand>
        <name>substrate</name>
    </ligand>
</feature>
<dbReference type="PANTHER" id="PTHR11707">
    <property type="entry name" value="L-ASPARAGINASE"/>
    <property type="match status" value="1"/>
</dbReference>
<dbReference type="InterPro" id="IPR020827">
    <property type="entry name" value="Asparaginase/glutaminase_AS1"/>
</dbReference>
<feature type="active site" evidence="5">
    <location>
        <position position="84"/>
    </location>
</feature>
<dbReference type="Gene3D" id="3.40.50.40">
    <property type="match status" value="1"/>
</dbReference>
<evidence type="ECO:0000256" key="2">
    <source>
        <dbReference type="PIRSR" id="PIRSR001220-1"/>
    </source>
</evidence>
<dbReference type="InterPro" id="IPR037152">
    <property type="entry name" value="L-asparaginase_N_sf"/>
</dbReference>
<feature type="active site" evidence="4">
    <location>
        <position position="12"/>
    </location>
</feature>
<dbReference type="SMART" id="SM00870">
    <property type="entry name" value="Asparaginase"/>
    <property type="match status" value="1"/>
</dbReference>
<feature type="domain" description="Asparaginase/glutaminase C-terminal" evidence="7">
    <location>
        <begin position="200"/>
        <end position="304"/>
    </location>
</feature>
<dbReference type="InterPro" id="IPR027473">
    <property type="entry name" value="L-asparaginase_C"/>
</dbReference>
<dbReference type="InterPro" id="IPR006034">
    <property type="entry name" value="Asparaginase/glutaminase-like"/>
</dbReference>
<gene>
    <name evidence="8" type="ORF">H3L94_07460</name>
</gene>
<comment type="similarity">
    <text evidence="1">Belongs to the asparaginase 1 family.</text>
</comment>
<dbReference type="PRINTS" id="PR00139">
    <property type="entry name" value="ASNGLNASE"/>
</dbReference>
<evidence type="ECO:0000256" key="5">
    <source>
        <dbReference type="PROSITE-ProRule" id="PRU10100"/>
    </source>
</evidence>
<evidence type="ECO:0000256" key="3">
    <source>
        <dbReference type="PIRSR" id="PIRSR001220-2"/>
    </source>
</evidence>
<dbReference type="PIRSF" id="PIRSF500176">
    <property type="entry name" value="L_ASNase"/>
    <property type="match status" value="1"/>
</dbReference>
<dbReference type="InterPro" id="IPR027474">
    <property type="entry name" value="L-asparaginase_N"/>
</dbReference>
<dbReference type="PROSITE" id="PS51732">
    <property type="entry name" value="ASN_GLN_ASE_3"/>
    <property type="match status" value="1"/>
</dbReference>
<feature type="domain" description="L-asparaginase N-terminal" evidence="6">
    <location>
        <begin position="3"/>
        <end position="172"/>
    </location>
</feature>
<evidence type="ECO:0000259" key="7">
    <source>
        <dbReference type="Pfam" id="PF17763"/>
    </source>
</evidence>
<dbReference type="RefSeq" id="WP_182121502.1">
    <property type="nucleotide sequence ID" value="NZ_CP059567.1"/>
</dbReference>